<evidence type="ECO:0000313" key="1">
    <source>
        <dbReference type="EMBL" id="KAJ3262226.1"/>
    </source>
</evidence>
<proteinExistence type="predicted"/>
<gene>
    <name evidence="1" type="ORF">HK103_002639</name>
</gene>
<name>A0AAD5Y6F7_9FUNG</name>
<reference evidence="1" key="1">
    <citation type="submission" date="2020-05" db="EMBL/GenBank/DDBJ databases">
        <title>Phylogenomic resolution of chytrid fungi.</title>
        <authorList>
            <person name="Stajich J.E."/>
            <person name="Amses K."/>
            <person name="Simmons R."/>
            <person name="Seto K."/>
            <person name="Myers J."/>
            <person name="Bonds A."/>
            <person name="Quandt C.A."/>
            <person name="Barry K."/>
            <person name="Liu P."/>
            <person name="Grigoriev I."/>
            <person name="Longcore J.E."/>
            <person name="James T.Y."/>
        </authorList>
    </citation>
    <scope>NUCLEOTIDE SEQUENCE</scope>
    <source>
        <strain evidence="1">PLAUS21</strain>
    </source>
</reference>
<organism evidence="1 2">
    <name type="scientific">Boothiomyces macroporosus</name>
    <dbReference type="NCBI Taxonomy" id="261099"/>
    <lineage>
        <taxon>Eukaryota</taxon>
        <taxon>Fungi</taxon>
        <taxon>Fungi incertae sedis</taxon>
        <taxon>Chytridiomycota</taxon>
        <taxon>Chytridiomycota incertae sedis</taxon>
        <taxon>Chytridiomycetes</taxon>
        <taxon>Rhizophydiales</taxon>
        <taxon>Terramycetaceae</taxon>
        <taxon>Boothiomyces</taxon>
    </lineage>
</organism>
<dbReference type="AlphaFoldDB" id="A0AAD5Y6F7"/>
<accession>A0AAD5Y6F7</accession>
<protein>
    <submittedName>
        <fullName evidence="1">Uncharacterized protein</fullName>
    </submittedName>
</protein>
<dbReference type="Proteomes" id="UP001210925">
    <property type="component" value="Unassembled WGS sequence"/>
</dbReference>
<dbReference type="EMBL" id="JADGKB010000002">
    <property type="protein sequence ID" value="KAJ3262226.1"/>
    <property type="molecule type" value="Genomic_DNA"/>
</dbReference>
<keyword evidence="2" id="KW-1185">Reference proteome</keyword>
<sequence length="403" mass="47258">MSHLGVKELLSLSLTNPSFTLYKQFIQKASRRLELQYHHFKPFLRIPHDSLIQKYFTTPTFNLEYKHFGSNRIPMHRPEPAIEEPKYDIALRIKEIESIEEDLKILGMKLDDSTLIQKYYLMERDDLALELEPSDLDAVNTTLKIYLRNISTQRSSTVDKFRVTKSKLWKLVSILQKNQIKSNTDTFTLLLIHFNLLNDAKAVKAILNKISSQKPESNKFLHYSILDSALVLNDSKLLTKIHLDYELDPYIVERMIKFWVYQNQPNPCFKILKKSMRKRLPVTVNTINYLLDACKMLSPDPEAGKEMIQLILPEEYQYLMVDYYKSFGKKGAEFALQLKVPESEYKSIAYCYGILNDQVGFREFVKKNQELDYIVSYLDGYLEEGKEEEITGYIKDLRSLINK</sequence>
<evidence type="ECO:0000313" key="2">
    <source>
        <dbReference type="Proteomes" id="UP001210925"/>
    </source>
</evidence>
<comment type="caution">
    <text evidence="1">The sequence shown here is derived from an EMBL/GenBank/DDBJ whole genome shotgun (WGS) entry which is preliminary data.</text>
</comment>